<protein>
    <recommendedName>
        <fullName evidence="6">Response regulatory domain-containing protein</fullName>
    </recommendedName>
</protein>
<evidence type="ECO:0000256" key="3">
    <source>
        <dbReference type="ARBA" id="ARBA00023015"/>
    </source>
</evidence>
<evidence type="ECO:0000259" key="6">
    <source>
        <dbReference type="PROSITE" id="PS50110"/>
    </source>
</evidence>
<dbReference type="InterPro" id="IPR011006">
    <property type="entry name" value="CheY-like_superfamily"/>
</dbReference>
<proteinExistence type="predicted"/>
<dbReference type="PANTHER" id="PTHR43874:SF1">
    <property type="entry name" value="TWO-COMPONENT RESPONSE REGULATOR-LIKE APRR1"/>
    <property type="match status" value="1"/>
</dbReference>
<keyword evidence="3" id="KW-0805">Transcription regulation</keyword>
<accession>A0ABY9DLL1</accession>
<keyword evidence="8" id="KW-1185">Reference proteome</keyword>
<evidence type="ECO:0000313" key="8">
    <source>
        <dbReference type="Proteomes" id="UP001227230"/>
    </source>
</evidence>
<keyword evidence="4" id="KW-0804">Transcription</keyword>
<dbReference type="PANTHER" id="PTHR43874">
    <property type="entry name" value="TWO-COMPONENT RESPONSE REGULATOR"/>
    <property type="match status" value="1"/>
</dbReference>
<organism evidence="7 8">
    <name type="scientific">Vitis vinifera</name>
    <name type="common">Grape</name>
    <dbReference type="NCBI Taxonomy" id="29760"/>
    <lineage>
        <taxon>Eukaryota</taxon>
        <taxon>Viridiplantae</taxon>
        <taxon>Streptophyta</taxon>
        <taxon>Embryophyta</taxon>
        <taxon>Tracheophyta</taxon>
        <taxon>Spermatophyta</taxon>
        <taxon>Magnoliopsida</taxon>
        <taxon>eudicotyledons</taxon>
        <taxon>Gunneridae</taxon>
        <taxon>Pentapetalae</taxon>
        <taxon>rosids</taxon>
        <taxon>Vitales</taxon>
        <taxon>Vitaceae</taxon>
        <taxon>Viteae</taxon>
        <taxon>Vitis</taxon>
    </lineage>
</organism>
<dbReference type="SUPFAM" id="SSF52172">
    <property type="entry name" value="CheY-like"/>
    <property type="match status" value="1"/>
</dbReference>
<keyword evidence="1" id="KW-0677">Repeat</keyword>
<dbReference type="EMBL" id="CP126664">
    <property type="protein sequence ID" value="WKA08467.1"/>
    <property type="molecule type" value="Genomic_DNA"/>
</dbReference>
<sequence length="276" mass="30342">MDKGKQIVTGKSDAGVSGSTNKKIRALIDRSKLRILLCDTNAGSCKEVASLLKECSYQVISVGSTGEAIHVLSSEGPSIDIVLAELDLPMANCLKMLKYITEDQELRCIPVIMLVTEDKISMIANCLRYGAVDYLLTPLGINELLNLSIHMESKAHGIRIVLVVVCGRERAGRWTRSGMELDQVPLVAALSACAEFGGLEFVKWIHLYIDKRLHVGNQPLLVSLNNSLIRMYASCGLIDKAYRVFIGMQQRNIVSWNTMITGFANQGYGEATLCVF</sequence>
<dbReference type="Pfam" id="PF00072">
    <property type="entry name" value="Response_reg"/>
    <property type="match status" value="1"/>
</dbReference>
<evidence type="ECO:0000256" key="4">
    <source>
        <dbReference type="ARBA" id="ARBA00023163"/>
    </source>
</evidence>
<dbReference type="InterPro" id="IPR011990">
    <property type="entry name" value="TPR-like_helical_dom_sf"/>
</dbReference>
<dbReference type="Gene3D" id="1.25.40.10">
    <property type="entry name" value="Tetratricopeptide repeat domain"/>
    <property type="match status" value="1"/>
</dbReference>
<evidence type="ECO:0000256" key="5">
    <source>
        <dbReference type="PROSITE-ProRule" id="PRU00169"/>
    </source>
</evidence>
<dbReference type="PROSITE" id="PS50110">
    <property type="entry name" value="RESPONSE_REGULATORY"/>
    <property type="match status" value="1"/>
</dbReference>
<keyword evidence="2" id="KW-0902">Two-component regulatory system</keyword>
<dbReference type="Gene3D" id="3.40.50.2300">
    <property type="match status" value="1"/>
</dbReference>
<feature type="domain" description="Response regulatory" evidence="6">
    <location>
        <begin position="34"/>
        <end position="152"/>
    </location>
</feature>
<comment type="caution">
    <text evidence="5">Lacks conserved residue(s) required for the propagation of feature annotation.</text>
</comment>
<dbReference type="SMART" id="SM00448">
    <property type="entry name" value="REC"/>
    <property type="match status" value="1"/>
</dbReference>
<dbReference type="InterPro" id="IPR001789">
    <property type="entry name" value="Sig_transdc_resp-reg_receiver"/>
</dbReference>
<dbReference type="InterPro" id="IPR002885">
    <property type="entry name" value="PPR_rpt"/>
</dbReference>
<reference evidence="7 8" key="1">
    <citation type="journal article" date="2023" name="Hortic Res">
        <title>The complete reference genome for grapevine (Vitis vinifera L.) genetics and breeding.</title>
        <authorList>
            <person name="Shi X."/>
            <person name="Cao S."/>
            <person name="Wang X."/>
            <person name="Huang S."/>
            <person name="Wang Y."/>
            <person name="Liu Z."/>
            <person name="Liu W."/>
            <person name="Leng X."/>
            <person name="Peng Y."/>
            <person name="Wang N."/>
            <person name="Wang Y."/>
            <person name="Ma Z."/>
            <person name="Xu X."/>
            <person name="Zhang F."/>
            <person name="Xue H."/>
            <person name="Zhong H."/>
            <person name="Wang Y."/>
            <person name="Zhang K."/>
            <person name="Velt A."/>
            <person name="Avia K."/>
            <person name="Holtgrawe D."/>
            <person name="Grimplet J."/>
            <person name="Matus J.T."/>
            <person name="Ware D."/>
            <person name="Wu X."/>
            <person name="Wang H."/>
            <person name="Liu C."/>
            <person name="Fang Y."/>
            <person name="Rustenholz C."/>
            <person name="Cheng Z."/>
            <person name="Xiao H."/>
            <person name="Zhou Y."/>
        </authorList>
    </citation>
    <scope>NUCLEOTIDE SEQUENCE [LARGE SCALE GENOMIC DNA]</scope>
    <source>
        <strain evidence="8">cv. Pinot noir / PN40024</strain>
        <tissue evidence="7">Leaf</tissue>
    </source>
</reference>
<gene>
    <name evidence="7" type="ORF">VitviT2T_026188</name>
</gene>
<dbReference type="InterPro" id="IPR045279">
    <property type="entry name" value="ARR-like"/>
</dbReference>
<evidence type="ECO:0000256" key="2">
    <source>
        <dbReference type="ARBA" id="ARBA00023012"/>
    </source>
</evidence>
<name>A0ABY9DLL1_VITVI</name>
<evidence type="ECO:0000313" key="7">
    <source>
        <dbReference type="EMBL" id="WKA08467.1"/>
    </source>
</evidence>
<dbReference type="Proteomes" id="UP001227230">
    <property type="component" value="Chromosome 17"/>
</dbReference>
<dbReference type="NCBIfam" id="TIGR00756">
    <property type="entry name" value="PPR"/>
    <property type="match status" value="1"/>
</dbReference>
<dbReference type="Pfam" id="PF01535">
    <property type="entry name" value="PPR"/>
    <property type="match status" value="2"/>
</dbReference>
<evidence type="ECO:0000256" key="1">
    <source>
        <dbReference type="ARBA" id="ARBA00022737"/>
    </source>
</evidence>